<keyword evidence="3" id="KW-1185">Reference proteome</keyword>
<dbReference type="Proteomes" id="UP001046870">
    <property type="component" value="Chromosome 10"/>
</dbReference>
<comment type="caution">
    <text evidence="2">The sequence shown here is derived from an EMBL/GenBank/DDBJ whole genome shotgun (WGS) entry which is preliminary data.</text>
</comment>
<feature type="region of interest" description="Disordered" evidence="1">
    <location>
        <begin position="423"/>
        <end position="503"/>
    </location>
</feature>
<protein>
    <submittedName>
        <fullName evidence="2">Uncharacterized protein</fullName>
    </submittedName>
</protein>
<dbReference type="PANTHER" id="PTHR15665:SF1">
    <property type="entry name" value="PROTEIN ASTEROID HOMOLOG 1"/>
    <property type="match status" value="1"/>
</dbReference>
<feature type="compositionally biased region" description="Low complexity" evidence="1">
    <location>
        <begin position="453"/>
        <end position="462"/>
    </location>
</feature>
<organism evidence="2 3">
    <name type="scientific">Megalops atlanticus</name>
    <name type="common">Tarpon</name>
    <name type="synonym">Clupea gigantea</name>
    <dbReference type="NCBI Taxonomy" id="7932"/>
    <lineage>
        <taxon>Eukaryota</taxon>
        <taxon>Metazoa</taxon>
        <taxon>Chordata</taxon>
        <taxon>Craniata</taxon>
        <taxon>Vertebrata</taxon>
        <taxon>Euteleostomi</taxon>
        <taxon>Actinopterygii</taxon>
        <taxon>Neopterygii</taxon>
        <taxon>Teleostei</taxon>
        <taxon>Elopiformes</taxon>
        <taxon>Megalopidae</taxon>
        <taxon>Megalops</taxon>
    </lineage>
</organism>
<proteinExistence type="predicted"/>
<feature type="compositionally biased region" description="Low complexity" evidence="1">
    <location>
        <begin position="430"/>
        <end position="443"/>
    </location>
</feature>
<feature type="compositionally biased region" description="Acidic residues" evidence="1">
    <location>
        <begin position="489"/>
        <end position="503"/>
    </location>
</feature>
<reference evidence="2" key="1">
    <citation type="submission" date="2021-01" db="EMBL/GenBank/DDBJ databases">
        <authorList>
            <person name="Zahm M."/>
            <person name="Roques C."/>
            <person name="Cabau C."/>
            <person name="Klopp C."/>
            <person name="Donnadieu C."/>
            <person name="Jouanno E."/>
            <person name="Lampietro C."/>
            <person name="Louis A."/>
            <person name="Herpin A."/>
            <person name="Echchiki A."/>
            <person name="Berthelot C."/>
            <person name="Parey E."/>
            <person name="Roest-Crollius H."/>
            <person name="Braasch I."/>
            <person name="Postlethwait J."/>
            <person name="Bobe J."/>
            <person name="Montfort J."/>
            <person name="Bouchez O."/>
            <person name="Begum T."/>
            <person name="Mejri S."/>
            <person name="Adams A."/>
            <person name="Chen W.-J."/>
            <person name="Guiguen Y."/>
        </authorList>
    </citation>
    <scope>NUCLEOTIDE SEQUENCE</scope>
    <source>
        <strain evidence="2">YG-15Mar2019-1</strain>
        <tissue evidence="2">Brain</tissue>
    </source>
</reference>
<evidence type="ECO:0000313" key="2">
    <source>
        <dbReference type="EMBL" id="KAG7469848.1"/>
    </source>
</evidence>
<evidence type="ECO:0000313" key="3">
    <source>
        <dbReference type="Proteomes" id="UP001046870"/>
    </source>
</evidence>
<evidence type="ECO:0000256" key="1">
    <source>
        <dbReference type="SAM" id="MobiDB-lite"/>
    </source>
</evidence>
<dbReference type="InterPro" id="IPR026832">
    <property type="entry name" value="Asteroid"/>
</dbReference>
<accession>A0A9D3TAN7</accession>
<dbReference type="AlphaFoldDB" id="A0A9D3TAN7"/>
<dbReference type="EMBL" id="JAFDVH010000010">
    <property type="protein sequence ID" value="KAG7469848.1"/>
    <property type="molecule type" value="Genomic_DNA"/>
</dbReference>
<name>A0A9D3TAN7_MEGAT</name>
<dbReference type="OrthoDB" id="25987at2759"/>
<sequence length="503" mass="56481">MNKELLPLFAAMAGNDYTNMQEAMETFSTRVTVADGREHSSKRTQQIHGLLHWLSQFSGPQEALEGVLVILEGTYSRKTVCAVLSSGMKEYTLSSSNLVQFFKEGAPVSNLPEPVRVLPPWILLALAKGQLASCILDVLLLQRVMLKVQVEDFRLPSCHATSQPIRQVLYGLLLDGKQAQASSKPDRKLNPMDTGASYFVEEFDRKDLQLRSSSVPAVLTQCQHLPLEKLNEAPVLLRLQVLLDTLGVKPSALKTVPCHLSLPVCVTCYWLTHAQSTPDLQHLQALLLGLVYGELSRLRQQKEPAAESPDLRAVRQRLGRVRVRTKGKGLDLSVAHAFSQWQSCLRFSLILNQLLCFPLPKPACAWLYKGTLVHQVVHDFRGGCDPEALLEGPPFPKQLFRDLLGAVQNSVGIDVFTPVKRRGGRQRLTQEQQQQHPQQPQNSKHQKQKKQQVQKQEQPHQQHVGRGRRLMEEAKPIQDLNNSFKLLACEDDDDDDDDSCDDE</sequence>
<gene>
    <name evidence="2" type="ORF">MATL_G00133220</name>
</gene>
<dbReference type="PANTHER" id="PTHR15665">
    <property type="entry name" value="ASTEROID PROTEIN"/>
    <property type="match status" value="1"/>
</dbReference>